<evidence type="ECO:0000256" key="3">
    <source>
        <dbReference type="ARBA" id="ARBA00022634"/>
    </source>
</evidence>
<dbReference type="Pfam" id="PF00265">
    <property type="entry name" value="TK"/>
    <property type="match status" value="1"/>
</dbReference>
<dbReference type="GO" id="GO:0004797">
    <property type="term" value="F:thymidine kinase activity"/>
    <property type="evidence" value="ECO:0007669"/>
    <property type="project" value="UniProtKB-UniRule"/>
</dbReference>
<evidence type="ECO:0000256" key="4">
    <source>
        <dbReference type="ARBA" id="ARBA00022679"/>
    </source>
</evidence>
<evidence type="ECO:0000313" key="14">
    <source>
        <dbReference type="Proteomes" id="UP001164481"/>
    </source>
</evidence>
<gene>
    <name evidence="8" type="primary">tdk</name>
    <name evidence="13" type="ORF">OIE46_02810</name>
</gene>
<keyword evidence="8" id="KW-0479">Metal-binding</keyword>
<feature type="binding site" evidence="8">
    <location>
        <position position="148"/>
    </location>
    <ligand>
        <name>Zn(2+)</name>
        <dbReference type="ChEBI" id="CHEBI:29105"/>
    </ligand>
</feature>
<organism evidence="13 14">
    <name type="scientific">Mycoplasmopsis synoviae</name>
    <name type="common">Mycoplasma synoviae</name>
    <dbReference type="NCBI Taxonomy" id="2109"/>
    <lineage>
        <taxon>Bacteria</taxon>
        <taxon>Bacillati</taxon>
        <taxon>Mycoplasmatota</taxon>
        <taxon>Mycoplasmoidales</taxon>
        <taxon>Metamycoplasmataceae</taxon>
        <taxon>Mycoplasmopsis</taxon>
    </lineage>
</organism>
<evidence type="ECO:0000313" key="13">
    <source>
        <dbReference type="EMBL" id="UZW64285.1"/>
    </source>
</evidence>
<evidence type="ECO:0000256" key="12">
    <source>
        <dbReference type="RuleBase" id="RU004165"/>
    </source>
</evidence>
<dbReference type="InterPro" id="IPR027417">
    <property type="entry name" value="P-loop_NTPase"/>
</dbReference>
<feature type="binding site" evidence="8">
    <location>
        <begin position="88"/>
        <end position="91"/>
    </location>
    <ligand>
        <name>ATP</name>
        <dbReference type="ChEBI" id="CHEBI:30616"/>
    </ligand>
</feature>
<keyword evidence="5 8" id="KW-0547">Nucleotide-binding</keyword>
<dbReference type="SUPFAM" id="SSF57716">
    <property type="entry name" value="Glucocorticoid receptor-like (DNA-binding domain)"/>
    <property type="match status" value="1"/>
</dbReference>
<protein>
    <recommendedName>
        <fullName evidence="2 8">Thymidine kinase</fullName>
        <ecNumber evidence="2 8">2.7.1.21</ecNumber>
    </recommendedName>
</protein>
<feature type="active site" description="Proton acceptor" evidence="8 9">
    <location>
        <position position="89"/>
    </location>
</feature>
<feature type="binding site" evidence="8">
    <location>
        <position position="145"/>
    </location>
    <ligand>
        <name>Zn(2+)</name>
        <dbReference type="ChEBI" id="CHEBI:29105"/>
    </ligand>
</feature>
<keyword evidence="6 8" id="KW-0418">Kinase</keyword>
<keyword evidence="8" id="KW-0862">Zinc</keyword>
<keyword evidence="3 8" id="KW-0237">DNA synthesis</keyword>
<evidence type="ECO:0000256" key="8">
    <source>
        <dbReference type="HAMAP-Rule" id="MF_00124"/>
    </source>
</evidence>
<evidence type="ECO:0000256" key="11">
    <source>
        <dbReference type="RuleBase" id="RU000544"/>
    </source>
</evidence>
<dbReference type="HAMAP" id="MF_00124">
    <property type="entry name" value="Thymidine_kinase"/>
    <property type="match status" value="1"/>
</dbReference>
<dbReference type="EC" id="2.7.1.21" evidence="2 8"/>
<keyword evidence="7 8" id="KW-0067">ATP-binding</keyword>
<keyword evidence="4 8" id="KW-0808">Transferase</keyword>
<dbReference type="PANTHER" id="PTHR11441:SF0">
    <property type="entry name" value="THYMIDINE KINASE, CYTOSOLIC"/>
    <property type="match status" value="1"/>
</dbReference>
<evidence type="ECO:0000256" key="9">
    <source>
        <dbReference type="PIRSR" id="PIRSR035805-1"/>
    </source>
</evidence>
<dbReference type="RefSeq" id="WP_020002976.1">
    <property type="nucleotide sequence ID" value="NZ_CP034544.1"/>
</dbReference>
<dbReference type="SUPFAM" id="SSF52540">
    <property type="entry name" value="P-loop containing nucleoside triphosphate hydrolases"/>
    <property type="match status" value="1"/>
</dbReference>
<dbReference type="GO" id="GO:0008270">
    <property type="term" value="F:zinc ion binding"/>
    <property type="evidence" value="ECO:0007669"/>
    <property type="project" value="UniProtKB-UniRule"/>
</dbReference>
<feature type="binding site" evidence="8">
    <location>
        <position position="179"/>
    </location>
    <ligand>
        <name>Zn(2+)</name>
        <dbReference type="ChEBI" id="CHEBI:29105"/>
    </ligand>
</feature>
<feature type="binding site" evidence="8">
    <location>
        <begin position="15"/>
        <end position="22"/>
    </location>
    <ligand>
        <name>ATP</name>
        <dbReference type="ChEBI" id="CHEBI:30616"/>
    </ligand>
</feature>
<sequence>MRWKYDIGSLEVITGPMFAGKSNEIIRILNVNQIAGFKPLSFKPDFDTRWSVNHIVSRTGSKMKTINLKDPKDIWNHIKKDTQVIAFDEVHFFDMSIVAEIQKLIEKKYKVIVSGLDMDYLGKPFEVVSQLCCLADKIKKLKAVCMNCHGVANMTYRKVDNNERNLLGDSEYEARCRNCHKLR</sequence>
<dbReference type="Proteomes" id="UP001164481">
    <property type="component" value="Chromosome"/>
</dbReference>
<dbReference type="NCBIfam" id="NF003296">
    <property type="entry name" value="PRK04296.1-1"/>
    <property type="match status" value="1"/>
</dbReference>
<dbReference type="GO" id="GO:0005524">
    <property type="term" value="F:ATP binding"/>
    <property type="evidence" value="ECO:0007669"/>
    <property type="project" value="UniProtKB-UniRule"/>
</dbReference>
<evidence type="ECO:0000256" key="10">
    <source>
        <dbReference type="PIRSR" id="PIRSR035805-2"/>
    </source>
</evidence>
<dbReference type="GO" id="GO:0071897">
    <property type="term" value="P:DNA biosynthetic process"/>
    <property type="evidence" value="ECO:0007669"/>
    <property type="project" value="UniProtKB-KW"/>
</dbReference>
<evidence type="ECO:0000256" key="2">
    <source>
        <dbReference type="ARBA" id="ARBA00012118"/>
    </source>
</evidence>
<keyword evidence="8" id="KW-0963">Cytoplasm</keyword>
<dbReference type="InterPro" id="IPR001267">
    <property type="entry name" value="Thymidine_kinase"/>
</dbReference>
<dbReference type="GeneID" id="93530303"/>
<dbReference type="EMBL" id="CP107525">
    <property type="protein sequence ID" value="UZW64285.1"/>
    <property type="molecule type" value="Genomic_DNA"/>
</dbReference>
<evidence type="ECO:0000256" key="6">
    <source>
        <dbReference type="ARBA" id="ARBA00022777"/>
    </source>
</evidence>
<feature type="binding site" evidence="10">
    <location>
        <position position="172"/>
    </location>
    <ligand>
        <name>substrate</name>
    </ligand>
</feature>
<name>A0AAX3F241_MYCSY</name>
<evidence type="ECO:0000256" key="7">
    <source>
        <dbReference type="ARBA" id="ARBA00022840"/>
    </source>
</evidence>
<feature type="binding site" evidence="8">
    <location>
        <position position="176"/>
    </location>
    <ligand>
        <name>Zn(2+)</name>
        <dbReference type="ChEBI" id="CHEBI:29105"/>
    </ligand>
</feature>
<reference evidence="13" key="1">
    <citation type="submission" date="2022-10" db="EMBL/GenBank/DDBJ databases">
        <authorList>
            <person name="Wei X."/>
        </authorList>
    </citation>
    <scope>NUCLEOTIDE SEQUENCE</scope>
    <source>
        <strain evidence="13">SD2</strain>
    </source>
</reference>
<dbReference type="AlphaFoldDB" id="A0AAX3F241"/>
<reference evidence="13" key="2">
    <citation type="submission" date="2022-11" db="EMBL/GenBank/DDBJ databases">
        <title>complete genomes of mycoplasma synoviae ZX313 strain and SD2 strain.</title>
        <authorList>
            <person name="Zhong Q."/>
        </authorList>
    </citation>
    <scope>NUCLEOTIDE SEQUENCE</scope>
    <source>
        <strain evidence="13">SD2</strain>
    </source>
</reference>
<dbReference type="GO" id="GO:0046104">
    <property type="term" value="P:thymidine metabolic process"/>
    <property type="evidence" value="ECO:0007669"/>
    <property type="project" value="TreeGrafter"/>
</dbReference>
<dbReference type="Gene3D" id="3.40.50.300">
    <property type="entry name" value="P-loop containing nucleotide triphosphate hydrolases"/>
    <property type="match status" value="1"/>
</dbReference>
<accession>A0AAX3F241</accession>
<dbReference type="GO" id="GO:0005829">
    <property type="term" value="C:cytosol"/>
    <property type="evidence" value="ECO:0007669"/>
    <property type="project" value="TreeGrafter"/>
</dbReference>
<evidence type="ECO:0000256" key="5">
    <source>
        <dbReference type="ARBA" id="ARBA00022741"/>
    </source>
</evidence>
<comment type="catalytic activity">
    <reaction evidence="8 11">
        <text>thymidine + ATP = dTMP + ADP + H(+)</text>
        <dbReference type="Rhea" id="RHEA:19129"/>
        <dbReference type="ChEBI" id="CHEBI:15378"/>
        <dbReference type="ChEBI" id="CHEBI:17748"/>
        <dbReference type="ChEBI" id="CHEBI:30616"/>
        <dbReference type="ChEBI" id="CHEBI:63528"/>
        <dbReference type="ChEBI" id="CHEBI:456216"/>
        <dbReference type="EC" id="2.7.1.21"/>
    </reaction>
</comment>
<evidence type="ECO:0000256" key="1">
    <source>
        <dbReference type="ARBA" id="ARBA00007587"/>
    </source>
</evidence>
<proteinExistence type="inferred from homology"/>
<dbReference type="PIRSF" id="PIRSF035805">
    <property type="entry name" value="TK_cell"/>
    <property type="match status" value="1"/>
</dbReference>
<dbReference type="Gene3D" id="3.30.60.20">
    <property type="match status" value="1"/>
</dbReference>
<comment type="subcellular location">
    <subcellularLocation>
        <location evidence="8">Cytoplasm</location>
    </subcellularLocation>
</comment>
<dbReference type="PANTHER" id="PTHR11441">
    <property type="entry name" value="THYMIDINE KINASE"/>
    <property type="match status" value="1"/>
</dbReference>
<comment type="similarity">
    <text evidence="1 8 12">Belongs to the thymidine kinase family.</text>
</comment>
<comment type="subunit">
    <text evidence="8">Homotetramer.</text>
</comment>